<organism evidence="1 2">
    <name type="scientific">Allacma fusca</name>
    <dbReference type="NCBI Taxonomy" id="39272"/>
    <lineage>
        <taxon>Eukaryota</taxon>
        <taxon>Metazoa</taxon>
        <taxon>Ecdysozoa</taxon>
        <taxon>Arthropoda</taxon>
        <taxon>Hexapoda</taxon>
        <taxon>Collembola</taxon>
        <taxon>Symphypleona</taxon>
        <taxon>Sminthuridae</taxon>
        <taxon>Allacma</taxon>
    </lineage>
</organism>
<feature type="non-terminal residue" evidence="1">
    <location>
        <position position="55"/>
    </location>
</feature>
<sequence>LHNKTGGTDMFPLYVELTAGKLPPILAVGWYLFKTFVKENIFRIETPFSGVGHGA</sequence>
<gene>
    <name evidence="1" type="ORF">AFUS01_LOCUS7000</name>
</gene>
<evidence type="ECO:0000313" key="1">
    <source>
        <dbReference type="EMBL" id="CAG7717544.1"/>
    </source>
</evidence>
<dbReference type="Proteomes" id="UP000708208">
    <property type="component" value="Unassembled WGS sequence"/>
</dbReference>
<keyword evidence="2" id="KW-1185">Reference proteome</keyword>
<dbReference type="EMBL" id="CAJVCH010046750">
    <property type="protein sequence ID" value="CAG7717544.1"/>
    <property type="molecule type" value="Genomic_DNA"/>
</dbReference>
<feature type="non-terminal residue" evidence="1">
    <location>
        <position position="1"/>
    </location>
</feature>
<name>A0A8J2NWX8_9HEXA</name>
<protein>
    <submittedName>
        <fullName evidence="1">Uncharacterized protein</fullName>
    </submittedName>
</protein>
<evidence type="ECO:0000313" key="2">
    <source>
        <dbReference type="Proteomes" id="UP000708208"/>
    </source>
</evidence>
<accession>A0A8J2NWX8</accession>
<dbReference type="AlphaFoldDB" id="A0A8J2NWX8"/>
<reference evidence="1" key="1">
    <citation type="submission" date="2021-06" db="EMBL/GenBank/DDBJ databases">
        <authorList>
            <person name="Hodson N. C."/>
            <person name="Mongue J. A."/>
            <person name="Jaron S. K."/>
        </authorList>
    </citation>
    <scope>NUCLEOTIDE SEQUENCE</scope>
</reference>
<proteinExistence type="predicted"/>
<comment type="caution">
    <text evidence="1">The sequence shown here is derived from an EMBL/GenBank/DDBJ whole genome shotgun (WGS) entry which is preliminary data.</text>
</comment>